<dbReference type="PANTHER" id="PTHR32329">
    <property type="entry name" value="BIFUNCTIONAL PROTEIN [INCLUDES 2-HYDROXYACYL-COA DEHYDRATASE (N-TER) AND ITS ACTIVATOR DOMAIN (C_TERM)-RELATED"/>
    <property type="match status" value="1"/>
</dbReference>
<reference evidence="7 8" key="1">
    <citation type="journal article" date="2016" name="Nat. Commun.">
        <title>Thousands of microbial genomes shed light on interconnected biogeochemical processes in an aquifer system.</title>
        <authorList>
            <person name="Anantharaman K."/>
            <person name="Brown C.T."/>
            <person name="Hug L.A."/>
            <person name="Sharon I."/>
            <person name="Castelle C.J."/>
            <person name="Probst A.J."/>
            <person name="Thomas B.C."/>
            <person name="Singh A."/>
            <person name="Wilkins M.J."/>
            <person name="Karaoz U."/>
            <person name="Brodie E.L."/>
            <person name="Williams K.H."/>
            <person name="Hubbard S.S."/>
            <person name="Banfield J.F."/>
        </authorList>
    </citation>
    <scope>NUCLEOTIDE SEQUENCE [LARGE SCALE GENOMIC DNA]</scope>
</reference>
<dbReference type="NCBIfam" id="TIGR00241">
    <property type="entry name" value="CoA_E_activ"/>
    <property type="match status" value="1"/>
</dbReference>
<dbReference type="Pfam" id="PF09989">
    <property type="entry name" value="DUF2229"/>
    <property type="match status" value="1"/>
</dbReference>
<protein>
    <recommendedName>
        <fullName evidence="9">CoA activase</fullName>
    </recommendedName>
</protein>
<dbReference type="InterPro" id="IPR051805">
    <property type="entry name" value="Dehydratase_Activator_Redct"/>
</dbReference>
<dbReference type="Pfam" id="PF01869">
    <property type="entry name" value="BcrAD_BadFG"/>
    <property type="match status" value="2"/>
</dbReference>
<dbReference type="GO" id="GO:0051536">
    <property type="term" value="F:iron-sulfur cluster binding"/>
    <property type="evidence" value="ECO:0007669"/>
    <property type="project" value="UniProtKB-KW"/>
</dbReference>
<organism evidence="7 8">
    <name type="scientific">Candidatus Daviesbacteria bacterium RIFCSPHIGHO2_01_FULL_41_23</name>
    <dbReference type="NCBI Taxonomy" id="1797764"/>
    <lineage>
        <taxon>Bacteria</taxon>
        <taxon>Candidatus Daviesiibacteriota</taxon>
    </lineage>
</organism>
<dbReference type="CDD" id="cd24034">
    <property type="entry name" value="ASKHA_NBD_O66634-like_rpt1"/>
    <property type="match status" value="1"/>
</dbReference>
<evidence type="ECO:0000256" key="3">
    <source>
        <dbReference type="ARBA" id="ARBA00023004"/>
    </source>
</evidence>
<sequence length="1376" mass="150594">MSQEAKKHLGLDIGASTVKVALVDNTGRALYLDKADISIGGPGKAVIKLLDQLQLAAPDFQNIATAGITGRGQDLYKEQEGWQKFTSPYAAVNGLKSDHPDVRTIIAIGGQGSLVISVEGNKWEATSSPLCAAGTGQFLEQQASRLRTPIEQFGDVALEWASPPPQVASRCSVFAKSDLVSLQQTGLPLSALFSGLADSVARMTQAQWRGDFIPPIYFIGGVAANKGVERALSRVLRTKEIIVPLNYEHQEAIGAARLSTRLTGRPTNLYPQKTGESRIYCIPNQLKPESSSSEWRPRELEPGITEVYLGVDVGSTSTKAVIINRSGEVLFKIYVRTAGQPLEAVKQVMTGLAEAVGDKVKVKAAGVTGSGRMLVGHLVGVDLIKNEITAQSEAARHIDPEATTIFELGGQDSKFVQLENGIMVDEQMNKACAAGTGSAIEETAALLGVSTNECAGLAFAAKEQLHLGEKCASFMGQAVIEAQQAGVPIENIIASLPTTLAQNYLAKVVGLRPIGERIILTGAVFCNAAVVSAFRIALPDRQFVIPEHKEVTGAIGVALLAKKRHPEGAESSFLGFSEVAELKPNLRHFNCHRCENTCAITMLVGADGNRYFQGSRCDRYDVKVESGEKSEKRETPFTEREKLLFENYDPEKGTGPVVGIPRALMAYDLAPMLTGFLNSLGVRVRYTTQTTNKIKEEASRHAYTSSCLPVKLLHGHVAELLKDKVDYVLIPNAIRLGEKTSEADQRFACPWVQAAPYIVNEKFELGEKLLDPVIDFSRGEKAVVKSFIGIARRLGFSKKKGKEAIKAGFTAQKEYEAKSQEEGKRILDELAGKKDAIGVVLLSRPYNSQDSGANLNITGELSRLGVIPIPLDFLPLDSVDISGVTDRAYWNSERKHLAGALYITQHPELFALVLSNFGCGPNSFILKKVKDIMGSKPMTEIEVDEHVGEANIITRLEAFTDELKEYREANFSSDLDPARYRRRVSVGTGAKKVLFIPRMTDHADVLARAMRAFGVNAQVLPESNEESVFLSQRVTSGQECLPFRDTLGGILLAAQEGRIPAEGAQMLMASSFGPCRIGNYPQEIQKILDREGIPVDVLTTASDNSYADLGLNQEFEILAWKGIVATDLLQKMLWSTRPYEKETGKTKEAYQYYLKQITEYTEGKRSLKSILQEAAQVFSDLRDPSLPSRPLVGINGEIYVRANSFCNQHLVEACEAAGLEVEVASMAEWIRYIHLRRVEDAWQEKDFAKLGKSLARKWVTEFLKWRMSSWAKKAVHEKEHSPWQLVGAAAPYIPGRNGNESILSIGSGVLQMKDRRFAGVISTGPHLCMPGGIVASFAESLPKRVPWISLTYDGFSDTVNKDQIATFAEQIRSQRN</sequence>
<dbReference type="CDD" id="cd24035">
    <property type="entry name" value="ASKHA_NBD_O66634-like_rpt2"/>
    <property type="match status" value="1"/>
</dbReference>
<dbReference type="InterPro" id="IPR043129">
    <property type="entry name" value="ATPase_NBD"/>
</dbReference>
<dbReference type="InterPro" id="IPR008275">
    <property type="entry name" value="CoA_E_activase_dom"/>
</dbReference>
<evidence type="ECO:0000256" key="2">
    <source>
        <dbReference type="ARBA" id="ARBA00022723"/>
    </source>
</evidence>
<dbReference type="SUPFAM" id="SSF53067">
    <property type="entry name" value="Actin-like ATPase domain"/>
    <property type="match status" value="2"/>
</dbReference>
<evidence type="ECO:0000313" key="8">
    <source>
        <dbReference type="Proteomes" id="UP000176336"/>
    </source>
</evidence>
<dbReference type="InterPro" id="IPR002731">
    <property type="entry name" value="ATPase_BadF"/>
</dbReference>
<keyword evidence="4" id="KW-0411">Iron-sulfur</keyword>
<gene>
    <name evidence="7" type="ORF">A2871_03780</name>
</gene>
<evidence type="ECO:0000259" key="6">
    <source>
        <dbReference type="Pfam" id="PF09989"/>
    </source>
</evidence>
<dbReference type="GO" id="GO:0046872">
    <property type="term" value="F:metal ion binding"/>
    <property type="evidence" value="ECO:0007669"/>
    <property type="project" value="UniProtKB-KW"/>
</dbReference>
<proteinExistence type="predicted"/>
<feature type="domain" description="ATPase BadF/BadG/BcrA/BcrD type" evidence="5">
    <location>
        <begin position="309"/>
        <end position="561"/>
    </location>
</feature>
<feature type="domain" description="ATPase BadF/BadG/BcrA/BcrD type" evidence="5">
    <location>
        <begin position="9"/>
        <end position="256"/>
    </location>
</feature>
<dbReference type="Gene3D" id="3.30.420.40">
    <property type="match status" value="4"/>
</dbReference>
<evidence type="ECO:0000313" key="7">
    <source>
        <dbReference type="EMBL" id="OGE18590.1"/>
    </source>
</evidence>
<evidence type="ECO:0000256" key="1">
    <source>
        <dbReference type="ARBA" id="ARBA00001966"/>
    </source>
</evidence>
<evidence type="ECO:0000256" key="4">
    <source>
        <dbReference type="ARBA" id="ARBA00023014"/>
    </source>
</evidence>
<keyword evidence="3" id="KW-0408">Iron</keyword>
<evidence type="ECO:0000259" key="5">
    <source>
        <dbReference type="Pfam" id="PF01869"/>
    </source>
</evidence>
<dbReference type="Proteomes" id="UP000176336">
    <property type="component" value="Unassembled WGS sequence"/>
</dbReference>
<dbReference type="InterPro" id="IPR018709">
    <property type="entry name" value="CoA_activase_DUF2229"/>
</dbReference>
<feature type="domain" description="DUF2229" evidence="6">
    <location>
        <begin position="658"/>
        <end position="873"/>
    </location>
</feature>
<comment type="caution">
    <text evidence="7">The sequence shown here is derived from an EMBL/GenBank/DDBJ whole genome shotgun (WGS) entry which is preliminary data.</text>
</comment>
<keyword evidence="2" id="KW-0479">Metal-binding</keyword>
<name>A0A1F5IQJ8_9BACT</name>
<dbReference type="PANTHER" id="PTHR32329:SF7">
    <property type="entry name" value="ACTIVATOR OF 2-HYDROXYACYL-COA-HYDRATASE"/>
    <property type="match status" value="1"/>
</dbReference>
<comment type="cofactor">
    <cofactor evidence="1">
        <name>[4Fe-4S] cluster</name>
        <dbReference type="ChEBI" id="CHEBI:49883"/>
    </cofactor>
</comment>
<evidence type="ECO:0008006" key="9">
    <source>
        <dbReference type="Google" id="ProtNLM"/>
    </source>
</evidence>
<dbReference type="EMBL" id="MFCR01000011">
    <property type="protein sequence ID" value="OGE18590.1"/>
    <property type="molecule type" value="Genomic_DNA"/>
</dbReference>
<accession>A0A1F5IQJ8</accession>